<dbReference type="Proteomes" id="UP000516238">
    <property type="component" value="Segment"/>
</dbReference>
<feature type="domain" description="Helix-turn-helix" evidence="1">
    <location>
        <begin position="49"/>
        <end position="98"/>
    </location>
</feature>
<protein>
    <submittedName>
        <fullName evidence="2">Excise</fullName>
    </submittedName>
</protein>
<proteinExistence type="predicted"/>
<accession>A0A7G9UXM9</accession>
<evidence type="ECO:0000313" key="2">
    <source>
        <dbReference type="EMBL" id="QNN98784.1"/>
    </source>
</evidence>
<gene>
    <name evidence="2" type="primary">30</name>
    <name evidence="2" type="ORF">PBI_HADRIEN_30</name>
</gene>
<organism evidence="2 3">
    <name type="scientific">Mycobacterium phage Hadrien</name>
    <dbReference type="NCBI Taxonomy" id="2767558"/>
    <lineage>
        <taxon>Viruses</taxon>
        <taxon>Duplodnaviria</taxon>
        <taxon>Heunggongvirae</taxon>
        <taxon>Uroviricota</taxon>
        <taxon>Caudoviricetes</taxon>
        <taxon>Gilesvirus</taxon>
        <taxon>Gilesvirus giles</taxon>
    </lineage>
</organism>
<dbReference type="Pfam" id="PF12728">
    <property type="entry name" value="HTH_17"/>
    <property type="match status" value="1"/>
</dbReference>
<name>A0A7G9UXM9_9CAUD</name>
<evidence type="ECO:0000259" key="1">
    <source>
        <dbReference type="Pfam" id="PF12728"/>
    </source>
</evidence>
<dbReference type="EMBL" id="MT684594">
    <property type="protein sequence ID" value="QNN98784.1"/>
    <property type="molecule type" value="Genomic_DNA"/>
</dbReference>
<dbReference type="InterPro" id="IPR041657">
    <property type="entry name" value="HTH_17"/>
</dbReference>
<evidence type="ECO:0000313" key="3">
    <source>
        <dbReference type="Proteomes" id="UP000516238"/>
    </source>
</evidence>
<reference evidence="2 3" key="1">
    <citation type="submission" date="2020-06" db="EMBL/GenBank/DDBJ databases">
        <authorList>
            <person name="Pedlow M.R."/>
            <person name="Curtis N."/>
            <person name="Garlena R.A."/>
            <person name="Russell D.A."/>
            <person name="Pope W.H."/>
            <person name="Jacobs-Sera D."/>
            <person name="Hatfull G.F."/>
        </authorList>
    </citation>
    <scope>NUCLEOTIDE SEQUENCE [LARGE SCALE GENOMIC DNA]</scope>
</reference>
<sequence>MRGDPRRIVPGRDRCTVASGHVRASAYADCVTAAIIIPTMDTTQPDALLLSIPEARAMLGGIGRTTLYELIGRGDIKKVKIGARGFITRASIVAYVERLSSAQAS</sequence>